<keyword evidence="3" id="KW-1185">Reference proteome</keyword>
<evidence type="ECO:0000256" key="1">
    <source>
        <dbReference type="SAM" id="Phobius"/>
    </source>
</evidence>
<keyword evidence="1" id="KW-0812">Transmembrane</keyword>
<comment type="caution">
    <text evidence="2">The sequence shown here is derived from an EMBL/GenBank/DDBJ whole genome shotgun (WGS) entry which is preliminary data.</text>
</comment>
<dbReference type="RefSeq" id="WP_211799706.1">
    <property type="nucleotide sequence ID" value="NZ_JAGSCS010000002.1"/>
</dbReference>
<sequence length="140" mass="15582">MKMEKKQGGYALLVVLLVMMFVMVTGVTIYTKINSDTQTRIQEERSAKMRYLAQAGVEEGIYRLHQALTEKKDLPVGPQTIEVSGKPVTYSVKTKGELYVVTAEVADGKGTTRIQAQVRISKTGTQQKLEILDYQRSVGP</sequence>
<protein>
    <submittedName>
        <fullName evidence="2">Uncharacterized protein</fullName>
    </submittedName>
</protein>
<evidence type="ECO:0000313" key="2">
    <source>
        <dbReference type="EMBL" id="MBR0575191.1"/>
    </source>
</evidence>
<evidence type="ECO:0000313" key="3">
    <source>
        <dbReference type="Proteomes" id="UP000675379"/>
    </source>
</evidence>
<keyword evidence="1" id="KW-1133">Transmembrane helix</keyword>
<proteinExistence type="predicted"/>
<organism evidence="2 3">
    <name type="scientific">Proteiniclasticum sediminis</name>
    <dbReference type="NCBI Taxonomy" id="2804028"/>
    <lineage>
        <taxon>Bacteria</taxon>
        <taxon>Bacillati</taxon>
        <taxon>Bacillota</taxon>
        <taxon>Clostridia</taxon>
        <taxon>Eubacteriales</taxon>
        <taxon>Clostridiaceae</taxon>
        <taxon>Proteiniclasticum</taxon>
    </lineage>
</organism>
<gene>
    <name evidence="2" type="ORF">KCG48_02440</name>
</gene>
<dbReference type="EMBL" id="JAGSCS010000002">
    <property type="protein sequence ID" value="MBR0575191.1"/>
    <property type="molecule type" value="Genomic_DNA"/>
</dbReference>
<dbReference type="Proteomes" id="UP000675379">
    <property type="component" value="Unassembled WGS sequence"/>
</dbReference>
<keyword evidence="1" id="KW-0472">Membrane</keyword>
<reference evidence="2" key="1">
    <citation type="submission" date="2021-04" db="EMBL/GenBank/DDBJ databases">
        <title>Proteiniclasticum sedimins sp. nov., an obligate anaerobic bacterium isolated from anaerobic sludge.</title>
        <authorList>
            <person name="Liu J."/>
        </authorList>
    </citation>
    <scope>NUCLEOTIDE SEQUENCE</scope>
    <source>
        <strain evidence="2">BAD-10</strain>
    </source>
</reference>
<feature type="transmembrane region" description="Helical" evidence="1">
    <location>
        <begin position="12"/>
        <end position="30"/>
    </location>
</feature>
<dbReference type="AlphaFoldDB" id="A0A941CM41"/>
<name>A0A941CM41_9CLOT</name>
<accession>A0A941CM41</accession>